<evidence type="ECO:0000256" key="1">
    <source>
        <dbReference type="SAM" id="Phobius"/>
    </source>
</evidence>
<accession>A0A0F9JAJ7</accession>
<proteinExistence type="predicted"/>
<sequence length="53" mass="5793">MKANQRLFSELHPNVAIGFSCIVVVLVSLVMNPFLLYSNSVTVVSTPIFLSPV</sequence>
<keyword evidence="1" id="KW-1133">Transmembrane helix</keyword>
<dbReference type="AlphaFoldDB" id="A0A0F9JAJ7"/>
<keyword evidence="1" id="KW-0472">Membrane</keyword>
<dbReference type="EMBL" id="LAZR01016824">
    <property type="protein sequence ID" value="KKM02851.1"/>
    <property type="molecule type" value="Genomic_DNA"/>
</dbReference>
<protein>
    <submittedName>
        <fullName evidence="2">Uncharacterized protein</fullName>
    </submittedName>
</protein>
<reference evidence="2" key="1">
    <citation type="journal article" date="2015" name="Nature">
        <title>Complex archaea that bridge the gap between prokaryotes and eukaryotes.</title>
        <authorList>
            <person name="Spang A."/>
            <person name="Saw J.H."/>
            <person name="Jorgensen S.L."/>
            <person name="Zaremba-Niedzwiedzka K."/>
            <person name="Martijn J."/>
            <person name="Lind A.E."/>
            <person name="van Eijk R."/>
            <person name="Schleper C."/>
            <person name="Guy L."/>
            <person name="Ettema T.J."/>
        </authorList>
    </citation>
    <scope>NUCLEOTIDE SEQUENCE</scope>
</reference>
<keyword evidence="1" id="KW-0812">Transmembrane</keyword>
<feature type="transmembrane region" description="Helical" evidence="1">
    <location>
        <begin position="12"/>
        <end position="31"/>
    </location>
</feature>
<dbReference type="PROSITE" id="PS51257">
    <property type="entry name" value="PROKAR_LIPOPROTEIN"/>
    <property type="match status" value="1"/>
</dbReference>
<comment type="caution">
    <text evidence="2">The sequence shown here is derived from an EMBL/GenBank/DDBJ whole genome shotgun (WGS) entry which is preliminary data.</text>
</comment>
<gene>
    <name evidence="2" type="ORF">LCGC14_1780280</name>
</gene>
<evidence type="ECO:0000313" key="2">
    <source>
        <dbReference type="EMBL" id="KKM02851.1"/>
    </source>
</evidence>
<organism evidence="2">
    <name type="scientific">marine sediment metagenome</name>
    <dbReference type="NCBI Taxonomy" id="412755"/>
    <lineage>
        <taxon>unclassified sequences</taxon>
        <taxon>metagenomes</taxon>
        <taxon>ecological metagenomes</taxon>
    </lineage>
</organism>
<name>A0A0F9JAJ7_9ZZZZ</name>